<organism evidence="2 3">
    <name type="scientific">Bifidobacterium goeldii</name>
    <dbReference type="NCBI Taxonomy" id="2306975"/>
    <lineage>
        <taxon>Bacteria</taxon>
        <taxon>Bacillati</taxon>
        <taxon>Actinomycetota</taxon>
        <taxon>Actinomycetes</taxon>
        <taxon>Bifidobacteriales</taxon>
        <taxon>Bifidobacteriaceae</taxon>
        <taxon>Bifidobacterium</taxon>
    </lineage>
</organism>
<evidence type="ECO:0000256" key="1">
    <source>
        <dbReference type="SAM" id="Phobius"/>
    </source>
</evidence>
<dbReference type="OrthoDB" id="3240451at2"/>
<keyword evidence="1" id="KW-1133">Transmembrane helix</keyword>
<name>A0A430FMJ2_9BIFI</name>
<dbReference type="AlphaFoldDB" id="A0A430FMJ2"/>
<evidence type="ECO:0000313" key="3">
    <source>
        <dbReference type="Proteomes" id="UP000287533"/>
    </source>
</evidence>
<keyword evidence="1" id="KW-0472">Membrane</keyword>
<dbReference type="RefSeq" id="WP_125979294.1">
    <property type="nucleotide sequence ID" value="NZ_QXGL01000001.1"/>
</dbReference>
<comment type="caution">
    <text evidence="2">The sequence shown here is derived from an EMBL/GenBank/DDBJ whole genome shotgun (WGS) entry which is preliminary data.</text>
</comment>
<keyword evidence="1" id="KW-0812">Transmembrane</keyword>
<protein>
    <recommendedName>
        <fullName evidence="4">Organic solvents resistance ABC transporter permease</fullName>
    </recommendedName>
</protein>
<dbReference type="EMBL" id="QXGL01000001">
    <property type="protein sequence ID" value="RSX54000.1"/>
    <property type="molecule type" value="Genomic_DNA"/>
</dbReference>
<gene>
    <name evidence="2" type="ORF">D2E25_0306</name>
</gene>
<evidence type="ECO:0000313" key="2">
    <source>
        <dbReference type="EMBL" id="RSX54000.1"/>
    </source>
</evidence>
<accession>A0A430FMJ2</accession>
<keyword evidence="3" id="KW-1185">Reference proteome</keyword>
<dbReference type="InterPro" id="IPR043777">
    <property type="entry name" value="DUF5719"/>
</dbReference>
<dbReference type="Pfam" id="PF18986">
    <property type="entry name" value="DUF5719"/>
    <property type="match status" value="1"/>
</dbReference>
<sequence length="512" mass="52128">MSARASGAGKALKIGTGFVTMAMVVAAFGYLGLVAPEQPVDTVTTDGSSTSQLVSQQQLTAYCPARMTLPDAASYGDSEYQPSEGDIASAARYAAFGAVYQSRFGAFADTSSQRTTLADSDPTDSSNVLVASGDTNAGATLFSTQLLEAAQGAGETAAVLSSASKGDLRGLSAASCQAPALSHSFMISSTKTGSTQQLIVANPSAKATTVDVRAWGTTARGPIVFSTGSTLTVGAGSESTLDLSAAASGQDALYVTVTSKETPVAAVVRSVRMDGLTAKGSDWEVPLADASNDATFPGLAEGDAVTLMLYAKTAGTVSTHWIGADSADSKNAADTTHEYRAGTVTVIDLAKAPKGAQGLSIESESDVSAAVRVVRSGADGQEDFALINPAQPAASTAIAIPDGAKARISVISRSAKDSTVTLHAYDDQGKALGSKDVELETGKATSLNAADIADGTIAVITLDDGEETAWGARLSSDALDKAKVAGVAWLASTSLMPRQERVQAHRDMTIVR</sequence>
<dbReference type="Proteomes" id="UP000287533">
    <property type="component" value="Unassembled WGS sequence"/>
</dbReference>
<proteinExistence type="predicted"/>
<feature type="transmembrane region" description="Helical" evidence="1">
    <location>
        <begin position="12"/>
        <end position="33"/>
    </location>
</feature>
<reference evidence="2 3" key="1">
    <citation type="submission" date="2018-09" db="EMBL/GenBank/DDBJ databases">
        <title>Characterization of the phylogenetic diversity of five novel species belonging to the genus Bifidobacterium.</title>
        <authorList>
            <person name="Lugli G.A."/>
            <person name="Duranti S."/>
            <person name="Milani C."/>
        </authorList>
    </citation>
    <scope>NUCLEOTIDE SEQUENCE [LARGE SCALE GENOMIC DNA]</scope>
    <source>
        <strain evidence="2 3">2034B</strain>
    </source>
</reference>
<evidence type="ECO:0008006" key="4">
    <source>
        <dbReference type="Google" id="ProtNLM"/>
    </source>
</evidence>